<proteinExistence type="predicted"/>
<dbReference type="AlphaFoldDB" id="A0AAD5RSJ1"/>
<evidence type="ECO:0000313" key="2">
    <source>
        <dbReference type="EMBL" id="KAJ2903136.1"/>
    </source>
</evidence>
<sequence length="182" mass="20849">MNPSQRSRRFRPQPSSADEVAQDPLCDKSMADVEMGTRIAKMLVCTTDGRKIISLMAAFSYLPHCHPFYRNVLQEIIDTVASTRSHEFPVTTNFSFHDNRPANVVTPGMFEDHAAFLRRCCDESQPSNRTPGREDHPMSLDFIHPKAIAQLVMFLHETLNSQNQTPIFLRSMRESAWFGAYW</sequence>
<keyword evidence="3" id="KW-1185">Reference proteome</keyword>
<name>A0AAD5RSJ1_9PEZI</name>
<accession>A0AAD5RSJ1</accession>
<dbReference type="Proteomes" id="UP001201980">
    <property type="component" value="Unassembled WGS sequence"/>
</dbReference>
<feature type="region of interest" description="Disordered" evidence="1">
    <location>
        <begin position="1"/>
        <end position="22"/>
    </location>
</feature>
<organism evidence="2 3">
    <name type="scientific">Zalerion maritima</name>
    <dbReference type="NCBI Taxonomy" id="339359"/>
    <lineage>
        <taxon>Eukaryota</taxon>
        <taxon>Fungi</taxon>
        <taxon>Dikarya</taxon>
        <taxon>Ascomycota</taxon>
        <taxon>Pezizomycotina</taxon>
        <taxon>Sordariomycetes</taxon>
        <taxon>Lulworthiomycetidae</taxon>
        <taxon>Lulworthiales</taxon>
        <taxon>Lulworthiaceae</taxon>
        <taxon>Zalerion</taxon>
    </lineage>
</organism>
<gene>
    <name evidence="2" type="ORF">MKZ38_010400</name>
</gene>
<evidence type="ECO:0000313" key="3">
    <source>
        <dbReference type="Proteomes" id="UP001201980"/>
    </source>
</evidence>
<evidence type="ECO:0000256" key="1">
    <source>
        <dbReference type="SAM" id="MobiDB-lite"/>
    </source>
</evidence>
<comment type="caution">
    <text evidence="2">The sequence shown here is derived from an EMBL/GenBank/DDBJ whole genome shotgun (WGS) entry which is preliminary data.</text>
</comment>
<dbReference type="EMBL" id="JAKWBI020000090">
    <property type="protein sequence ID" value="KAJ2903136.1"/>
    <property type="molecule type" value="Genomic_DNA"/>
</dbReference>
<reference evidence="2" key="1">
    <citation type="submission" date="2022-07" db="EMBL/GenBank/DDBJ databases">
        <title>Draft genome sequence of Zalerion maritima ATCC 34329, a (micro)plastics degrading marine fungus.</title>
        <authorList>
            <person name="Paco A."/>
            <person name="Goncalves M.F.M."/>
            <person name="Rocha-Santos T.A.P."/>
            <person name="Alves A."/>
        </authorList>
    </citation>
    <scope>NUCLEOTIDE SEQUENCE</scope>
    <source>
        <strain evidence="2">ATCC 34329</strain>
    </source>
</reference>
<protein>
    <submittedName>
        <fullName evidence="2">Uncharacterized protein</fullName>
    </submittedName>
</protein>
<feature type="compositionally biased region" description="Basic residues" evidence="1">
    <location>
        <begin position="1"/>
        <end position="11"/>
    </location>
</feature>